<dbReference type="GO" id="GO:0016491">
    <property type="term" value="F:oxidoreductase activity"/>
    <property type="evidence" value="ECO:0007669"/>
    <property type="project" value="InterPro"/>
</dbReference>
<dbReference type="Pfam" id="PF02615">
    <property type="entry name" value="Ldh_2"/>
    <property type="match status" value="1"/>
</dbReference>
<comment type="similarity">
    <text evidence="1">Belongs to the LDH2/MDH2 oxidoreductase family.</text>
</comment>
<dbReference type="InterPro" id="IPR003767">
    <property type="entry name" value="Malate/L-lactate_DH-like"/>
</dbReference>
<reference evidence="2" key="1">
    <citation type="submission" date="2019-08" db="EMBL/GenBank/DDBJ databases">
        <title>The improved chromosome-level genome for the pearl oyster Pinctada fucata martensii using PacBio sequencing and Hi-C.</title>
        <authorList>
            <person name="Zheng Z."/>
        </authorList>
    </citation>
    <scope>NUCLEOTIDE SEQUENCE</scope>
    <source>
        <strain evidence="2">ZZ-2019</strain>
        <tissue evidence="2">Adductor muscle</tissue>
    </source>
</reference>
<organism evidence="2 3">
    <name type="scientific">Pinctada imbricata</name>
    <name type="common">Atlantic pearl-oyster</name>
    <name type="synonym">Pinctada martensii</name>
    <dbReference type="NCBI Taxonomy" id="66713"/>
    <lineage>
        <taxon>Eukaryota</taxon>
        <taxon>Metazoa</taxon>
        <taxon>Spiralia</taxon>
        <taxon>Lophotrochozoa</taxon>
        <taxon>Mollusca</taxon>
        <taxon>Bivalvia</taxon>
        <taxon>Autobranchia</taxon>
        <taxon>Pteriomorphia</taxon>
        <taxon>Pterioida</taxon>
        <taxon>Pterioidea</taxon>
        <taxon>Pteriidae</taxon>
        <taxon>Pinctada</taxon>
    </lineage>
</organism>
<dbReference type="InterPro" id="IPR043144">
    <property type="entry name" value="Mal/L-sulf/L-lact_DH-like_ah"/>
</dbReference>
<dbReference type="EMBL" id="VSWD01000011">
    <property type="protein sequence ID" value="KAK3088824.1"/>
    <property type="molecule type" value="Genomic_DNA"/>
</dbReference>
<dbReference type="PANTHER" id="PTHR11091">
    <property type="entry name" value="OXIDOREDUCTASE-RELATED"/>
    <property type="match status" value="1"/>
</dbReference>
<proteinExistence type="inferred from homology"/>
<evidence type="ECO:0000313" key="2">
    <source>
        <dbReference type="EMBL" id="KAK3088824.1"/>
    </source>
</evidence>
<sequence length="96" mass="10610">MADDRVVIPLDDVHHFIVKVMRTLGATEDHSALLAEVLTTADLRGHYSHGLNRLDMYVGELRTGVTIKTDEKPVILKETCATALVDGKSLLGWNKL</sequence>
<comment type="caution">
    <text evidence="2">The sequence shown here is derived from an EMBL/GenBank/DDBJ whole genome shotgun (WGS) entry which is preliminary data.</text>
</comment>
<accession>A0AA88XR22</accession>
<evidence type="ECO:0008006" key="4">
    <source>
        <dbReference type="Google" id="ProtNLM"/>
    </source>
</evidence>
<evidence type="ECO:0000256" key="1">
    <source>
        <dbReference type="ARBA" id="ARBA00006056"/>
    </source>
</evidence>
<gene>
    <name evidence="2" type="ORF">FSP39_024211</name>
</gene>
<name>A0AA88XR22_PINIB</name>
<dbReference type="SUPFAM" id="SSF89733">
    <property type="entry name" value="L-sulfolactate dehydrogenase-like"/>
    <property type="match status" value="1"/>
</dbReference>
<evidence type="ECO:0000313" key="3">
    <source>
        <dbReference type="Proteomes" id="UP001186944"/>
    </source>
</evidence>
<dbReference type="PANTHER" id="PTHR11091:SF0">
    <property type="entry name" value="MALATE DEHYDROGENASE"/>
    <property type="match status" value="1"/>
</dbReference>
<dbReference type="InterPro" id="IPR036111">
    <property type="entry name" value="Mal/L-sulfo/L-lacto_DH-like_sf"/>
</dbReference>
<dbReference type="Proteomes" id="UP001186944">
    <property type="component" value="Unassembled WGS sequence"/>
</dbReference>
<dbReference type="Gene3D" id="1.10.1530.10">
    <property type="match status" value="1"/>
</dbReference>
<protein>
    <recommendedName>
        <fullName evidence="4">Malate dehydrogenase</fullName>
    </recommendedName>
</protein>
<keyword evidence="3" id="KW-1185">Reference proteome</keyword>
<dbReference type="AlphaFoldDB" id="A0AA88XR22"/>